<evidence type="ECO:0000256" key="4">
    <source>
        <dbReference type="ARBA" id="ARBA00022989"/>
    </source>
</evidence>
<protein>
    <recommendedName>
        <fullName evidence="9">Proteolipid membrane potential modulator</fullName>
    </recommendedName>
</protein>
<accession>A0A016U826</accession>
<dbReference type="GO" id="GO:0016020">
    <property type="term" value="C:membrane"/>
    <property type="evidence" value="ECO:0007669"/>
    <property type="project" value="UniProtKB-SubCell"/>
</dbReference>
<dbReference type="PANTHER" id="PTHR21659">
    <property type="entry name" value="HYDROPHOBIC PROTEIN RCI2 LOW TEMPERATURE AND SALT RESPONSIVE PROTEIN LTI6 -RELATED"/>
    <property type="match status" value="1"/>
</dbReference>
<organism evidence="7 8">
    <name type="scientific">Ancylostoma ceylanicum</name>
    <dbReference type="NCBI Taxonomy" id="53326"/>
    <lineage>
        <taxon>Eukaryota</taxon>
        <taxon>Metazoa</taxon>
        <taxon>Ecdysozoa</taxon>
        <taxon>Nematoda</taxon>
        <taxon>Chromadorea</taxon>
        <taxon>Rhabditida</taxon>
        <taxon>Rhabditina</taxon>
        <taxon>Rhabditomorpha</taxon>
        <taxon>Strongyloidea</taxon>
        <taxon>Ancylostomatidae</taxon>
        <taxon>Ancylostomatinae</taxon>
        <taxon>Ancylostoma</taxon>
    </lineage>
</organism>
<evidence type="ECO:0000256" key="2">
    <source>
        <dbReference type="ARBA" id="ARBA00009530"/>
    </source>
</evidence>
<dbReference type="OrthoDB" id="5912871at2759"/>
<sequence>MSYLVTRLPLKSCPFFSPTMAKCCLLVLAVFFPCCAVMIDRGCGGECCLTWFLSICGYIPGVLYAFIILLKEEPRENQPVVVNTYVNQTTPTAPPQEMAVVSLQCQAPQPAVPVHQPCTTGAPPPYPVVECDKI</sequence>
<dbReference type="Pfam" id="PF01679">
    <property type="entry name" value="Pmp3"/>
    <property type="match status" value="1"/>
</dbReference>
<dbReference type="PANTHER" id="PTHR21659:SF42">
    <property type="entry name" value="UPF0057 MEMBRANE PROTEIN ZK632.10-RELATED"/>
    <property type="match status" value="1"/>
</dbReference>
<feature type="transmembrane region" description="Helical" evidence="6">
    <location>
        <begin position="20"/>
        <end position="39"/>
    </location>
</feature>
<dbReference type="AlphaFoldDB" id="A0A016U826"/>
<comment type="similarity">
    <text evidence="2">Belongs to the UPF0057 (PMP3) family.</text>
</comment>
<proteinExistence type="inferred from homology"/>
<keyword evidence="3 6" id="KW-0812">Transmembrane</keyword>
<evidence type="ECO:0000256" key="6">
    <source>
        <dbReference type="SAM" id="Phobius"/>
    </source>
</evidence>
<evidence type="ECO:0000256" key="3">
    <source>
        <dbReference type="ARBA" id="ARBA00022692"/>
    </source>
</evidence>
<keyword evidence="4 6" id="KW-1133">Transmembrane helix</keyword>
<feature type="transmembrane region" description="Helical" evidence="6">
    <location>
        <begin position="51"/>
        <end position="70"/>
    </location>
</feature>
<comment type="subcellular location">
    <subcellularLocation>
        <location evidence="1">Membrane</location>
    </subcellularLocation>
</comment>
<evidence type="ECO:0000313" key="8">
    <source>
        <dbReference type="Proteomes" id="UP000024635"/>
    </source>
</evidence>
<evidence type="ECO:0008006" key="9">
    <source>
        <dbReference type="Google" id="ProtNLM"/>
    </source>
</evidence>
<gene>
    <name evidence="7" type="primary">Acey_s0052.g2180</name>
    <name evidence="7" type="ORF">Y032_0052g2180</name>
</gene>
<keyword evidence="8" id="KW-1185">Reference proteome</keyword>
<dbReference type="InterPro" id="IPR000612">
    <property type="entry name" value="PMP3"/>
</dbReference>
<evidence type="ECO:0000313" key="7">
    <source>
        <dbReference type="EMBL" id="EYC11041.1"/>
    </source>
</evidence>
<evidence type="ECO:0000256" key="5">
    <source>
        <dbReference type="ARBA" id="ARBA00023136"/>
    </source>
</evidence>
<keyword evidence="5 6" id="KW-0472">Membrane</keyword>
<name>A0A016U826_9BILA</name>
<reference evidence="8" key="1">
    <citation type="journal article" date="2015" name="Nat. Genet.">
        <title>The genome and transcriptome of the zoonotic hookworm Ancylostoma ceylanicum identify infection-specific gene families.</title>
        <authorList>
            <person name="Schwarz E.M."/>
            <person name="Hu Y."/>
            <person name="Antoshechkin I."/>
            <person name="Miller M.M."/>
            <person name="Sternberg P.W."/>
            <person name="Aroian R.V."/>
        </authorList>
    </citation>
    <scope>NUCLEOTIDE SEQUENCE</scope>
    <source>
        <strain evidence="8">HY135</strain>
    </source>
</reference>
<evidence type="ECO:0000256" key="1">
    <source>
        <dbReference type="ARBA" id="ARBA00004370"/>
    </source>
</evidence>
<dbReference type="Proteomes" id="UP000024635">
    <property type="component" value="Unassembled WGS sequence"/>
</dbReference>
<comment type="caution">
    <text evidence="7">The sequence shown here is derived from an EMBL/GenBank/DDBJ whole genome shotgun (WGS) entry which is preliminary data.</text>
</comment>
<dbReference type="EMBL" id="JARK01001388">
    <property type="protein sequence ID" value="EYC11041.1"/>
    <property type="molecule type" value="Genomic_DNA"/>
</dbReference>